<evidence type="ECO:0000313" key="12">
    <source>
        <dbReference type="Proteomes" id="UP000234950"/>
    </source>
</evidence>
<evidence type="ECO:0000256" key="2">
    <source>
        <dbReference type="ARBA" id="ARBA00009121"/>
    </source>
</evidence>
<dbReference type="InterPro" id="IPR001579">
    <property type="entry name" value="Glyco_hydro_18_chit_AS"/>
</dbReference>
<evidence type="ECO:0000256" key="6">
    <source>
        <dbReference type="ARBA" id="ARBA00023295"/>
    </source>
</evidence>
<dbReference type="PROSITE" id="PS51910">
    <property type="entry name" value="GH18_2"/>
    <property type="match status" value="1"/>
</dbReference>
<feature type="signal peptide" evidence="8">
    <location>
        <begin position="1"/>
        <end position="29"/>
    </location>
</feature>
<evidence type="ECO:0000259" key="10">
    <source>
        <dbReference type="PROSITE" id="PS51910"/>
    </source>
</evidence>
<evidence type="ECO:0000259" key="9">
    <source>
        <dbReference type="PROSITE" id="PS50853"/>
    </source>
</evidence>
<accession>A0A2N5HVK9</accession>
<comment type="caution">
    <text evidence="11">The sequence shown here is derived from an EMBL/GenBank/DDBJ whole genome shotgun (WGS) entry which is preliminary data.</text>
</comment>
<dbReference type="RefSeq" id="WP_101646138.1">
    <property type="nucleotide sequence ID" value="NZ_PGVE01000012.1"/>
</dbReference>
<dbReference type="CDD" id="cd06548">
    <property type="entry name" value="GH18_chitinase"/>
    <property type="match status" value="1"/>
</dbReference>
<dbReference type="PANTHER" id="PTHR11177">
    <property type="entry name" value="CHITINASE"/>
    <property type="match status" value="1"/>
</dbReference>
<reference evidence="11 12" key="1">
    <citation type="submission" date="2017-11" db="EMBL/GenBank/DDBJ databases">
        <title>Comparitive Functional Genomics of Dry Heat Resistant strains isolated from the Viking Spacecraft.</title>
        <authorList>
            <person name="Seuylemezian A."/>
            <person name="Cooper K."/>
            <person name="Vaishampayan P."/>
        </authorList>
    </citation>
    <scope>NUCLEOTIDE SEQUENCE [LARGE SCALE GENOMIC DNA]</scope>
    <source>
        <strain evidence="11 12">V32-6</strain>
    </source>
</reference>
<dbReference type="PANTHER" id="PTHR11177:SF317">
    <property type="entry name" value="CHITINASE 12-RELATED"/>
    <property type="match status" value="1"/>
</dbReference>
<dbReference type="Gene3D" id="2.60.40.10">
    <property type="entry name" value="Immunoglobulins"/>
    <property type="match status" value="6"/>
</dbReference>
<feature type="domain" description="Fibronectin type-III" evidence="9">
    <location>
        <begin position="416"/>
        <end position="505"/>
    </location>
</feature>
<dbReference type="PROSITE" id="PS01095">
    <property type="entry name" value="GH18_1"/>
    <property type="match status" value="1"/>
</dbReference>
<dbReference type="PROSITE" id="PS50853">
    <property type="entry name" value="FN3"/>
    <property type="match status" value="4"/>
</dbReference>
<feature type="domain" description="Fibronectin type-III" evidence="9">
    <location>
        <begin position="135"/>
        <end position="220"/>
    </location>
</feature>
<dbReference type="Proteomes" id="UP000234950">
    <property type="component" value="Unassembled WGS sequence"/>
</dbReference>
<dbReference type="InterPro" id="IPR003961">
    <property type="entry name" value="FN3_dom"/>
</dbReference>
<feature type="domain" description="Fibronectin type-III" evidence="9">
    <location>
        <begin position="509"/>
        <end position="596"/>
    </location>
</feature>
<dbReference type="GO" id="GO:0005975">
    <property type="term" value="P:carbohydrate metabolic process"/>
    <property type="evidence" value="ECO:0007669"/>
    <property type="project" value="InterPro"/>
</dbReference>
<keyword evidence="5" id="KW-0119">Carbohydrate metabolism</keyword>
<gene>
    <name evidence="11" type="ORF">CVD27_01550</name>
</gene>
<evidence type="ECO:0000313" key="11">
    <source>
        <dbReference type="EMBL" id="PLS09554.1"/>
    </source>
</evidence>
<evidence type="ECO:0000256" key="3">
    <source>
        <dbReference type="ARBA" id="ARBA00012729"/>
    </source>
</evidence>
<dbReference type="Pfam" id="PF00041">
    <property type="entry name" value="fn3"/>
    <property type="match status" value="4"/>
</dbReference>
<evidence type="ECO:0000256" key="1">
    <source>
        <dbReference type="ARBA" id="ARBA00000822"/>
    </source>
</evidence>
<dbReference type="SMART" id="SM00636">
    <property type="entry name" value="Glyco_18"/>
    <property type="match status" value="1"/>
</dbReference>
<dbReference type="EC" id="3.2.1.14" evidence="3"/>
<keyword evidence="12" id="KW-1185">Reference proteome</keyword>
<feature type="chain" id="PRO_5014736635" description="chitinase" evidence="8">
    <location>
        <begin position="30"/>
        <end position="965"/>
    </location>
</feature>
<dbReference type="InterPro" id="IPR013783">
    <property type="entry name" value="Ig-like_fold"/>
</dbReference>
<dbReference type="GO" id="GO:0008061">
    <property type="term" value="F:chitin binding"/>
    <property type="evidence" value="ECO:0007669"/>
    <property type="project" value="InterPro"/>
</dbReference>
<dbReference type="OrthoDB" id="9775889at2"/>
<dbReference type="InterPro" id="IPR001223">
    <property type="entry name" value="Glyco_hydro18_cat"/>
</dbReference>
<comment type="similarity">
    <text evidence="2">Belongs to the glycosyl hydrolase 18 family. Chitinase class II subfamily.</text>
</comment>
<dbReference type="Pfam" id="PF00704">
    <property type="entry name" value="Glyco_hydro_18"/>
    <property type="match status" value="1"/>
</dbReference>
<dbReference type="CDD" id="cd00063">
    <property type="entry name" value="FN3"/>
    <property type="match status" value="4"/>
</dbReference>
<keyword evidence="4 7" id="KW-0378">Hydrolase</keyword>
<evidence type="ECO:0000256" key="4">
    <source>
        <dbReference type="ARBA" id="ARBA00022801"/>
    </source>
</evidence>
<keyword evidence="5" id="KW-0624">Polysaccharide degradation</keyword>
<dbReference type="GO" id="GO:0008843">
    <property type="term" value="F:endochitinase activity"/>
    <property type="evidence" value="ECO:0007669"/>
    <property type="project" value="UniProtKB-EC"/>
</dbReference>
<keyword evidence="6 7" id="KW-0326">Glycosidase</keyword>
<feature type="domain" description="Fibronectin type-III" evidence="9">
    <location>
        <begin position="323"/>
        <end position="408"/>
    </location>
</feature>
<comment type="catalytic activity">
    <reaction evidence="1">
        <text>Random endo-hydrolysis of N-acetyl-beta-D-glucosaminide (1-&gt;4)-beta-linkages in chitin and chitodextrins.</text>
        <dbReference type="EC" id="3.2.1.14"/>
    </reaction>
</comment>
<dbReference type="InterPro" id="IPR011583">
    <property type="entry name" value="Chitinase_II/V-like_cat"/>
</dbReference>
<evidence type="ECO:0000256" key="5">
    <source>
        <dbReference type="ARBA" id="ARBA00023024"/>
    </source>
</evidence>
<dbReference type="InterPro" id="IPR050314">
    <property type="entry name" value="Glycosyl_Hydrlase_18"/>
</dbReference>
<dbReference type="SUPFAM" id="SSF49265">
    <property type="entry name" value="Fibronectin type III"/>
    <property type="match status" value="3"/>
</dbReference>
<dbReference type="SUPFAM" id="SSF54556">
    <property type="entry name" value="Chitinase insertion domain"/>
    <property type="match status" value="1"/>
</dbReference>
<dbReference type="InterPro" id="IPR036116">
    <property type="entry name" value="FN3_sf"/>
</dbReference>
<dbReference type="SUPFAM" id="SSF51445">
    <property type="entry name" value="(Trans)glycosidases"/>
    <property type="match status" value="1"/>
</dbReference>
<sequence>MAKNVWGKFSSGFLSVILFSTLPLPMAQAADNPPWVSPIQVSTLAGDGITVSGDVQISVSAGDDIGLSKVEFYSANGGYLIGNKTSSPYTVKWATDPWVPDGEQVLKVIAYDTSGQKAGTSRTVYVQNDKTVPSAPTNLHTTAKTNNSISLAWSAATDNVGVVKYEIYNDQIRIGTSTSTSVTLSDLTPGTTYHLSIKALDRAGNVSQASNNIIETTQDFPPTVSPLGVAPLDYDGESVAGNVKLSINATDDTGISKVEFYSANGGYLIGTKTSEPYTINWATDPWVPDGEQVVKAIAYDKAGQKTESSRPVYIQNDKISPSTPANFHVTAKTDQTISLAWDSSTDNIGVIEYEIYNGLVRIGTSTTNSVTLKDLNPGKAFNLSVKARDRAWNFSSASITVRVTTETSKDTIPPFAPANLQVTSVTDTTVKLEWDAAKDNYDNISPNVKYEIYNGPTLLATASGLRTTVKNLNPNTSYSLTIKAKDAAGNLSEASQSVTLSTGVLDTKAPEVLILSSSQSTDKTITLKWNVPDDNYTVTGYSVYQNKVKIIETNSPNFVVGGLTQNTKYNFYVTAKDAKGNVSPASSEITVSTGSVPLTPPSHVIAGYYSGWSTYSGSEVSDIDASKLTQINYAFANIGNDLKMQVGDSYADTQKEFPGDSATDPFKGNFNQLKKLKQKFPHLKTVISVGGWSWSEKFSEVALTEASRTAFADSVVKFLLTYGFDGVDFDWEYPVNGGMKTNVRRPIDEKNYTLLLQKVREKLNAQQALDGKKYTMSIAAGASANFAQTTQLDQISKIVDYIQLMTYDLHGPWDSVTGFNAPLYASSAEPANAPNVSQAVEVFLDNGVPANKLVMGVPFYGYDYKEVNNANNGLYQTHTGAVFSDSYGEIEKNFVGKNGFVRYWSSESRVPYLWNGSTFVSYDDPESMAQKAAYIKSKGLAGAMIWEISQDPSEALLNQLGKDLK</sequence>
<dbReference type="Pfam" id="PF17957">
    <property type="entry name" value="Big_7"/>
    <property type="match status" value="2"/>
</dbReference>
<dbReference type="InterPro" id="IPR029070">
    <property type="entry name" value="Chitinase_insertion_sf"/>
</dbReference>
<dbReference type="EMBL" id="PGVE01000012">
    <property type="protein sequence ID" value="PLS09554.1"/>
    <property type="molecule type" value="Genomic_DNA"/>
</dbReference>
<feature type="domain" description="GH18" evidence="10">
    <location>
        <begin position="603"/>
        <end position="965"/>
    </location>
</feature>
<dbReference type="Gene3D" id="3.10.50.10">
    <property type="match status" value="1"/>
</dbReference>
<dbReference type="AlphaFoldDB" id="A0A2N5HVK9"/>
<keyword evidence="8" id="KW-0732">Signal</keyword>
<dbReference type="InterPro" id="IPR017853">
    <property type="entry name" value="GH"/>
</dbReference>
<dbReference type="SMART" id="SM00060">
    <property type="entry name" value="FN3"/>
    <property type="match status" value="4"/>
</dbReference>
<proteinExistence type="inferred from homology"/>
<evidence type="ECO:0000256" key="8">
    <source>
        <dbReference type="SAM" id="SignalP"/>
    </source>
</evidence>
<organism evidence="11 12">
    <name type="scientific">Neobacillus cucumis</name>
    <dbReference type="NCBI Taxonomy" id="1740721"/>
    <lineage>
        <taxon>Bacteria</taxon>
        <taxon>Bacillati</taxon>
        <taxon>Bacillota</taxon>
        <taxon>Bacilli</taxon>
        <taxon>Bacillales</taxon>
        <taxon>Bacillaceae</taxon>
        <taxon>Neobacillus</taxon>
    </lineage>
</organism>
<keyword evidence="5" id="KW-0146">Chitin degradation</keyword>
<dbReference type="Gene3D" id="3.20.20.80">
    <property type="entry name" value="Glycosidases"/>
    <property type="match status" value="1"/>
</dbReference>
<name>A0A2N5HVK9_9BACI</name>
<evidence type="ECO:0000256" key="7">
    <source>
        <dbReference type="RuleBase" id="RU000489"/>
    </source>
</evidence>
<dbReference type="GO" id="GO:0006032">
    <property type="term" value="P:chitin catabolic process"/>
    <property type="evidence" value="ECO:0007669"/>
    <property type="project" value="UniProtKB-KW"/>
</dbReference>
<protein>
    <recommendedName>
        <fullName evidence="3">chitinase</fullName>
        <ecNumber evidence="3">3.2.1.14</ecNumber>
    </recommendedName>
</protein>